<comment type="caution">
    <text evidence="5">The sequence shown here is derived from an EMBL/GenBank/DDBJ whole genome shotgun (WGS) entry which is preliminary data.</text>
</comment>
<keyword evidence="2 3" id="KW-0040">ANK repeat</keyword>
<dbReference type="AlphaFoldDB" id="A0AAD9YMZ9"/>
<evidence type="ECO:0000256" key="1">
    <source>
        <dbReference type="ARBA" id="ARBA00022737"/>
    </source>
</evidence>
<dbReference type="SUPFAM" id="SSF48403">
    <property type="entry name" value="Ankyrin repeat"/>
    <property type="match status" value="1"/>
</dbReference>
<evidence type="ECO:0000256" key="2">
    <source>
        <dbReference type="ARBA" id="ARBA00023043"/>
    </source>
</evidence>
<proteinExistence type="predicted"/>
<gene>
    <name evidence="5" type="ORF">CKAH01_14480</name>
</gene>
<name>A0AAD9YMZ9_COLKA</name>
<evidence type="ECO:0000313" key="5">
    <source>
        <dbReference type="EMBL" id="KAK2771102.1"/>
    </source>
</evidence>
<dbReference type="Pfam" id="PF00023">
    <property type="entry name" value="Ank"/>
    <property type="match status" value="1"/>
</dbReference>
<dbReference type="PANTHER" id="PTHR46680">
    <property type="entry name" value="NF-KAPPA-B INHIBITOR ALPHA"/>
    <property type="match status" value="1"/>
</dbReference>
<dbReference type="Proteomes" id="UP001281614">
    <property type="component" value="Unassembled WGS sequence"/>
</dbReference>
<keyword evidence="6" id="KW-1185">Reference proteome</keyword>
<dbReference type="InterPro" id="IPR002110">
    <property type="entry name" value="Ankyrin_rpt"/>
</dbReference>
<feature type="repeat" description="ANK" evidence="3">
    <location>
        <begin position="143"/>
        <end position="175"/>
    </location>
</feature>
<sequence length="368" mass="40376">MLENVPSLKKARGLSQRPVWACIKGGSLRNNKCLRALVEAGAKIKYRKKKTGKTTIQVAVEQEYFKDYTNLKCMLMSRKEAEPNVKDSTGDCPVTQLFSGAEMAQAGASRNSAPTPLSKYRPAAMAILLQHGTDVVNSTQPETGNSPLHFAVLWQDRLAVAKLLYKKANVNAITKWGISPLNIAVNHGEGADRVAFFKDLVSMGLQSDAKFGNRGSIADMTLKKLFVKQSGGTREKDAPDSAPATQPDAQPESSFESLSELNLNTDPASDQEHSHMGFAYNISTDYGTSGSWYEAGWPGNSPEYDFHINLEELEDRYPAAWLQAFARWIEQYDDLFVAGGCDLSSQGVLFPNLEERKAWSVEGALLAA</sequence>
<keyword evidence="1" id="KW-0677">Repeat</keyword>
<dbReference type="PROSITE" id="PS50088">
    <property type="entry name" value="ANK_REPEAT"/>
    <property type="match status" value="1"/>
</dbReference>
<evidence type="ECO:0000313" key="6">
    <source>
        <dbReference type="Proteomes" id="UP001281614"/>
    </source>
</evidence>
<organism evidence="5 6">
    <name type="scientific">Colletotrichum kahawae</name>
    <name type="common">Coffee berry disease fungus</name>
    <dbReference type="NCBI Taxonomy" id="34407"/>
    <lineage>
        <taxon>Eukaryota</taxon>
        <taxon>Fungi</taxon>
        <taxon>Dikarya</taxon>
        <taxon>Ascomycota</taxon>
        <taxon>Pezizomycotina</taxon>
        <taxon>Sordariomycetes</taxon>
        <taxon>Hypocreomycetidae</taxon>
        <taxon>Glomerellales</taxon>
        <taxon>Glomerellaceae</taxon>
        <taxon>Colletotrichum</taxon>
        <taxon>Colletotrichum gloeosporioides species complex</taxon>
    </lineage>
</organism>
<dbReference type="PANTHER" id="PTHR46680:SF3">
    <property type="entry name" value="NF-KAPPA-B INHIBITOR CACTUS"/>
    <property type="match status" value="1"/>
</dbReference>
<evidence type="ECO:0000256" key="3">
    <source>
        <dbReference type="PROSITE-ProRule" id="PRU00023"/>
    </source>
</evidence>
<feature type="region of interest" description="Disordered" evidence="4">
    <location>
        <begin position="230"/>
        <end position="258"/>
    </location>
</feature>
<protein>
    <recommendedName>
        <fullName evidence="7">Ankyrin repeat protein</fullName>
    </recommendedName>
</protein>
<dbReference type="InterPro" id="IPR051070">
    <property type="entry name" value="NF-kappa-B_inhibitor"/>
</dbReference>
<evidence type="ECO:0008006" key="7">
    <source>
        <dbReference type="Google" id="ProtNLM"/>
    </source>
</evidence>
<reference evidence="5" key="1">
    <citation type="submission" date="2023-02" db="EMBL/GenBank/DDBJ databases">
        <title>Colletotrichum kahawae CIFC_Que2 genome sequencing and assembly.</title>
        <authorList>
            <person name="Baroncelli R."/>
        </authorList>
    </citation>
    <scope>NUCLEOTIDE SEQUENCE</scope>
    <source>
        <strain evidence="5">CIFC_Que2</strain>
    </source>
</reference>
<evidence type="ECO:0000256" key="4">
    <source>
        <dbReference type="SAM" id="MobiDB-lite"/>
    </source>
</evidence>
<dbReference type="Gene3D" id="1.25.40.20">
    <property type="entry name" value="Ankyrin repeat-containing domain"/>
    <property type="match status" value="1"/>
</dbReference>
<dbReference type="InterPro" id="IPR036770">
    <property type="entry name" value="Ankyrin_rpt-contain_sf"/>
</dbReference>
<dbReference type="EMBL" id="VYYT01000086">
    <property type="protein sequence ID" value="KAK2771102.1"/>
    <property type="molecule type" value="Genomic_DNA"/>
</dbReference>
<accession>A0AAD9YMZ9</accession>